<dbReference type="PANTHER" id="PTHR11905">
    <property type="entry name" value="ADAM A DISINTEGRIN AND METALLOPROTEASE DOMAIN"/>
    <property type="match status" value="1"/>
</dbReference>
<dbReference type="Gene3D" id="4.10.70.10">
    <property type="entry name" value="Disintegrin domain"/>
    <property type="match status" value="1"/>
</dbReference>
<comment type="caution">
    <text evidence="3">Lacks conserved residue(s) required for the propagation of feature annotation.</text>
</comment>
<dbReference type="InterPro" id="IPR006586">
    <property type="entry name" value="ADAM_Cys-rich"/>
</dbReference>
<keyword evidence="1 2" id="KW-1015">Disulfide bond</keyword>
<dbReference type="GO" id="GO:0046872">
    <property type="term" value="F:metal ion binding"/>
    <property type="evidence" value="ECO:0007669"/>
    <property type="project" value="UniProtKB-KW"/>
</dbReference>
<dbReference type="CDD" id="cd04269">
    <property type="entry name" value="ZnMc_adamalysin_II_like"/>
    <property type="match status" value="1"/>
</dbReference>
<feature type="binding site" evidence="3">
    <location>
        <position position="140"/>
    </location>
    <ligand>
        <name>Zn(2+)</name>
        <dbReference type="ChEBI" id="CHEBI:29105"/>
        <note>catalytic</note>
    </ligand>
</feature>
<dbReference type="Pfam" id="PF08516">
    <property type="entry name" value="ADAM_CR"/>
    <property type="match status" value="1"/>
</dbReference>
<dbReference type="InterPro" id="IPR018358">
    <property type="entry name" value="Disintegrin_CS"/>
</dbReference>
<organism evidence="6 7">
    <name type="scientific">Amphilophus citrinellus</name>
    <name type="common">Midas cichlid</name>
    <name type="synonym">Cichlasoma citrinellum</name>
    <dbReference type="NCBI Taxonomy" id="61819"/>
    <lineage>
        <taxon>Eukaryota</taxon>
        <taxon>Metazoa</taxon>
        <taxon>Chordata</taxon>
        <taxon>Craniata</taxon>
        <taxon>Vertebrata</taxon>
        <taxon>Euteleostomi</taxon>
        <taxon>Actinopterygii</taxon>
        <taxon>Neopterygii</taxon>
        <taxon>Teleostei</taxon>
        <taxon>Neoteleostei</taxon>
        <taxon>Acanthomorphata</taxon>
        <taxon>Ovalentaria</taxon>
        <taxon>Cichlomorphae</taxon>
        <taxon>Cichliformes</taxon>
        <taxon>Cichlidae</taxon>
        <taxon>New World cichlids</taxon>
        <taxon>Cichlasomatinae</taxon>
        <taxon>Heroini</taxon>
        <taxon>Amphilophus</taxon>
    </lineage>
</organism>
<dbReference type="Pfam" id="PF01421">
    <property type="entry name" value="Reprolysin"/>
    <property type="match status" value="1"/>
</dbReference>
<feature type="domain" description="Peptidase M12B" evidence="5">
    <location>
        <begin position="28"/>
        <end position="178"/>
    </location>
</feature>
<dbReference type="PROSITE" id="PS50215">
    <property type="entry name" value="ADAM_MEPRO"/>
    <property type="match status" value="1"/>
</dbReference>
<feature type="disulfide bond" evidence="2">
    <location>
        <begin position="249"/>
        <end position="269"/>
    </location>
</feature>
<feature type="domain" description="Disintegrin" evidence="4">
    <location>
        <begin position="191"/>
        <end position="277"/>
    </location>
</feature>
<sequence>KRDLSQNMKHLVFCVHDFSVFHSSSFCLNQQYYKALNIRVALIGLEVWTSRDMISVSENPHSTLAAFLSWRQKQLRSLPNDNAQLITGKSFRGTTIGLAPLKAMCSEYQSGGVNMDHSELAVGVAATVAHEMGHNFGMSHDIPGYCHASAEDGGCIMAAATGYKIQLANIKETAFRKCLFNLPNTRTMYGGHRCGNGYLEDGEECDCGDEEECTSPCCNANNCTLKTGAECAHGVCCHNCKLKSPGVLCRGPSGSCDLPEYCDGKTESCPADFYLVDGTSCAGGRAYCYTGMCLTLEQQCRSLWGQGENQIIQPNTLHTFIYFSLTSSVSFFLNSLHDRDAKCGKIQCSSLGKEDEEPQGDTLDPGLVMTGTKCGEDSVRLVKMYQTEFPVVVRSAHCCHLKSLWM</sequence>
<dbReference type="GO" id="GO:0004222">
    <property type="term" value="F:metalloendopeptidase activity"/>
    <property type="evidence" value="ECO:0007669"/>
    <property type="project" value="InterPro"/>
</dbReference>
<reference evidence="6" key="1">
    <citation type="submission" date="2025-08" db="UniProtKB">
        <authorList>
            <consortium name="Ensembl"/>
        </authorList>
    </citation>
    <scope>IDENTIFICATION</scope>
</reference>
<dbReference type="PROSITE" id="PS50214">
    <property type="entry name" value="DISINTEGRIN_2"/>
    <property type="match status" value="1"/>
</dbReference>
<dbReference type="PANTHER" id="PTHR11905:SF19">
    <property type="entry name" value="DISINTEGRIN AND METALLOPROTEINASE DOMAIN-CONTAINING PROTEIN 19"/>
    <property type="match status" value="1"/>
</dbReference>
<name>A0A3Q0SEL1_AMPCI</name>
<dbReference type="PRINTS" id="PR00289">
    <property type="entry name" value="DISINTEGRIN"/>
</dbReference>
<dbReference type="Gene3D" id="3.40.390.10">
    <property type="entry name" value="Collagenase (Catalytic Domain)"/>
    <property type="match status" value="1"/>
</dbReference>
<evidence type="ECO:0000313" key="7">
    <source>
        <dbReference type="Proteomes" id="UP000261340"/>
    </source>
</evidence>
<dbReference type="GO" id="GO:0006509">
    <property type="term" value="P:membrane protein ectodomain proteolysis"/>
    <property type="evidence" value="ECO:0007669"/>
    <property type="project" value="TreeGrafter"/>
</dbReference>
<evidence type="ECO:0000259" key="5">
    <source>
        <dbReference type="PROSITE" id="PS50215"/>
    </source>
</evidence>
<dbReference type="InterPro" id="IPR001762">
    <property type="entry name" value="Disintegrin_dom"/>
</dbReference>
<evidence type="ECO:0000259" key="4">
    <source>
        <dbReference type="PROSITE" id="PS50214"/>
    </source>
</evidence>
<dbReference type="InterPro" id="IPR001590">
    <property type="entry name" value="Peptidase_M12B"/>
</dbReference>
<dbReference type="FunFam" id="3.40.390.10:FF:000002">
    <property type="entry name" value="Disintegrin and metalloproteinase domain-containing protein 22"/>
    <property type="match status" value="1"/>
</dbReference>
<evidence type="ECO:0000313" key="6">
    <source>
        <dbReference type="Ensembl" id="ENSACIP00000021471.1"/>
    </source>
</evidence>
<protein>
    <submittedName>
        <fullName evidence="6">ADAM metallopeptidase domain 19</fullName>
    </submittedName>
</protein>
<dbReference type="InterPro" id="IPR034027">
    <property type="entry name" value="Reprolysin_adamalysin"/>
</dbReference>
<dbReference type="SUPFAM" id="SSF57552">
    <property type="entry name" value="Blood coagulation inhibitor (disintegrin)"/>
    <property type="match status" value="1"/>
</dbReference>
<keyword evidence="7" id="KW-1185">Reference proteome</keyword>
<dbReference type="GeneTree" id="ENSGT00940000159624"/>
<reference evidence="6" key="2">
    <citation type="submission" date="2025-09" db="UniProtKB">
        <authorList>
            <consortium name="Ensembl"/>
        </authorList>
    </citation>
    <scope>IDENTIFICATION</scope>
</reference>
<proteinExistence type="predicted"/>
<evidence type="ECO:0000256" key="1">
    <source>
        <dbReference type="ARBA" id="ARBA00023157"/>
    </source>
</evidence>
<dbReference type="InterPro" id="IPR024079">
    <property type="entry name" value="MetalloPept_cat_dom_sf"/>
</dbReference>
<dbReference type="SMART" id="SM00608">
    <property type="entry name" value="ACR"/>
    <property type="match status" value="1"/>
</dbReference>
<feature type="binding site" evidence="3">
    <location>
        <position position="130"/>
    </location>
    <ligand>
        <name>Zn(2+)</name>
        <dbReference type="ChEBI" id="CHEBI:29105"/>
        <note>catalytic</note>
    </ligand>
</feature>
<dbReference type="AlphaFoldDB" id="A0A3Q0SEL1"/>
<dbReference type="FunFam" id="4.10.70.10:FF:000001">
    <property type="entry name" value="Disintegrin and metalloproteinase domain-containing protein 22"/>
    <property type="match status" value="1"/>
</dbReference>
<dbReference type="Pfam" id="PF00200">
    <property type="entry name" value="Disintegrin"/>
    <property type="match status" value="1"/>
</dbReference>
<accession>A0A3Q0SEL1</accession>
<dbReference type="Ensembl" id="ENSACIT00000022025.1">
    <property type="protein sequence ID" value="ENSACIP00000021471.1"/>
    <property type="gene ID" value="ENSACIG00000016009.1"/>
</dbReference>
<evidence type="ECO:0000256" key="2">
    <source>
        <dbReference type="PROSITE-ProRule" id="PRU00068"/>
    </source>
</evidence>
<keyword evidence="3" id="KW-0862">Zinc</keyword>
<dbReference type="PROSITE" id="PS00427">
    <property type="entry name" value="DISINTEGRIN_1"/>
    <property type="match status" value="1"/>
</dbReference>
<feature type="active site" evidence="3">
    <location>
        <position position="131"/>
    </location>
</feature>
<dbReference type="Proteomes" id="UP000261340">
    <property type="component" value="Unplaced"/>
</dbReference>
<feature type="binding site" evidence="3">
    <location>
        <position position="134"/>
    </location>
    <ligand>
        <name>Zn(2+)</name>
        <dbReference type="ChEBI" id="CHEBI:29105"/>
        <note>catalytic</note>
    </ligand>
</feature>
<keyword evidence="3" id="KW-0479">Metal-binding</keyword>
<dbReference type="InterPro" id="IPR036436">
    <property type="entry name" value="Disintegrin_dom_sf"/>
</dbReference>
<evidence type="ECO:0000256" key="3">
    <source>
        <dbReference type="PROSITE-ProRule" id="PRU00276"/>
    </source>
</evidence>
<dbReference type="SMART" id="SM00050">
    <property type="entry name" value="DISIN"/>
    <property type="match status" value="1"/>
</dbReference>
<dbReference type="SUPFAM" id="SSF55486">
    <property type="entry name" value="Metalloproteases ('zincins'), catalytic domain"/>
    <property type="match status" value="1"/>
</dbReference>